<protein>
    <submittedName>
        <fullName evidence="2">Uncharacterized protein</fullName>
    </submittedName>
</protein>
<sequence>MPCPSAYSAAIRLEEHFSTTPNTNATLPTGSETAQGPTGQFADAHRTGIILRLRNHRHKRLRRKLKDHQRALLSCPPDEEYYHLRKIALLENAIRYSTSILS</sequence>
<reference evidence="2" key="1">
    <citation type="submission" date="2018-05" db="EMBL/GenBank/DDBJ databases">
        <title>Genome of a gyrovirus recovered from Ashy storm petrel cloacal swab.</title>
        <authorList>
            <person name="Waits K."/>
            <person name="Bradley R.W."/>
            <person name="Kraberger S."/>
            <person name="Fontenele R."/>
            <person name="Varsani A."/>
        </authorList>
    </citation>
    <scope>NUCLEOTIDE SEQUENCE [LARGE SCALE GENOMIC DNA]</scope>
    <source>
        <strain evidence="2">A12a1_528</strain>
    </source>
</reference>
<name>A0A2Z4N437_9VIRU</name>
<dbReference type="KEGG" id="vg:41702251"/>
<proteinExistence type="predicted"/>
<dbReference type="Proteomes" id="UP000289818">
    <property type="component" value="Segment"/>
</dbReference>
<dbReference type="RefSeq" id="YP_009553240.1">
    <property type="nucleotide sequence ID" value="NC_040720.1"/>
</dbReference>
<organism evidence="2">
    <name type="scientific">Ashy storm petrel gyrovirus</name>
    <dbReference type="NCBI Taxonomy" id="2249930"/>
    <lineage>
        <taxon>Viruses</taxon>
        <taxon>Monodnaviria</taxon>
        <taxon>Shotokuvirae</taxon>
        <taxon>Commensaviricota</taxon>
        <taxon>Cardeaviricetes</taxon>
        <taxon>Sanitavirales</taxon>
        <taxon>Anelloviridae</taxon>
        <taxon>Gyrovirus</taxon>
        <taxon>Gyrovirus hydho1</taxon>
    </lineage>
</organism>
<feature type="region of interest" description="Disordered" evidence="1">
    <location>
        <begin position="18"/>
        <end position="41"/>
    </location>
</feature>
<dbReference type="EMBL" id="MH378452">
    <property type="protein sequence ID" value="AWX63612.1"/>
    <property type="molecule type" value="Genomic_DNA"/>
</dbReference>
<accession>A0A2Z4N437</accession>
<keyword evidence="3" id="KW-1185">Reference proteome</keyword>
<evidence type="ECO:0000256" key="1">
    <source>
        <dbReference type="SAM" id="MobiDB-lite"/>
    </source>
</evidence>
<dbReference type="GeneID" id="41702251"/>
<evidence type="ECO:0000313" key="3">
    <source>
        <dbReference type="Proteomes" id="UP000289818"/>
    </source>
</evidence>
<evidence type="ECO:0000313" key="2">
    <source>
        <dbReference type="EMBL" id="AWX63612.1"/>
    </source>
</evidence>
<feature type="compositionally biased region" description="Polar residues" evidence="1">
    <location>
        <begin position="18"/>
        <end position="38"/>
    </location>
</feature>